<evidence type="ECO:0000256" key="2">
    <source>
        <dbReference type="SAM" id="SignalP"/>
    </source>
</evidence>
<dbReference type="EMBL" id="GDJX01018587">
    <property type="protein sequence ID" value="JAT49349.1"/>
    <property type="molecule type" value="Transcribed_RNA"/>
</dbReference>
<dbReference type="Gene3D" id="2.60.40.4060">
    <property type="entry name" value="Reeler domain"/>
    <property type="match status" value="1"/>
</dbReference>
<name>A0A1D1Y3X8_9ARAE</name>
<keyword evidence="1" id="KW-0812">Transmembrane</keyword>
<keyword evidence="1" id="KW-0472">Membrane</keyword>
<sequence>MFLKSTTSRLLALCALFAATLTSQALPNGADSCDVGGIVSGHGTSKFSGTGGYAINVKPKDITKGNFDISLSGSQFEGILIYVVDANQKRFGTFTAPQDLQFKPCSGGAQTTLTHKNSNLKDPSKLVMPWSSGGSAQGSVTIQAVVVTTDQRSYYTLKQTFDLASGQGATGAVADTTTTTNVNAISQFFENYTLFAVIIGIATFLYAFGAGMEALLRRQQRKAKQYAKDVTNGFAR</sequence>
<organism evidence="4">
    <name type="scientific">Anthurium amnicola</name>
    <dbReference type="NCBI Taxonomy" id="1678845"/>
    <lineage>
        <taxon>Eukaryota</taxon>
        <taxon>Viridiplantae</taxon>
        <taxon>Streptophyta</taxon>
        <taxon>Embryophyta</taxon>
        <taxon>Tracheophyta</taxon>
        <taxon>Spermatophyta</taxon>
        <taxon>Magnoliopsida</taxon>
        <taxon>Liliopsida</taxon>
        <taxon>Araceae</taxon>
        <taxon>Pothoideae</taxon>
        <taxon>Potheae</taxon>
        <taxon>Anthurium</taxon>
    </lineage>
</organism>
<dbReference type="Pfam" id="PF02014">
    <property type="entry name" value="Reeler"/>
    <property type="match status" value="1"/>
</dbReference>
<feature type="signal peptide" evidence="2">
    <location>
        <begin position="1"/>
        <end position="25"/>
    </location>
</feature>
<dbReference type="AlphaFoldDB" id="A0A1D1Y3X8"/>
<reference evidence="4" key="1">
    <citation type="submission" date="2015-07" db="EMBL/GenBank/DDBJ databases">
        <title>Transcriptome Assembly of Anthurium amnicola.</title>
        <authorList>
            <person name="Suzuki J."/>
        </authorList>
    </citation>
    <scope>NUCLEOTIDE SEQUENCE</scope>
</reference>
<evidence type="ECO:0000313" key="4">
    <source>
        <dbReference type="EMBL" id="JAT49349.1"/>
    </source>
</evidence>
<feature type="domain" description="Reelin" evidence="3">
    <location>
        <begin position="42"/>
        <end position="151"/>
    </location>
</feature>
<feature type="chain" id="PRO_5008899918" evidence="2">
    <location>
        <begin position="26"/>
        <end position="236"/>
    </location>
</feature>
<dbReference type="InterPro" id="IPR002861">
    <property type="entry name" value="Reeler_dom"/>
</dbReference>
<accession>A0A1D1Y3X8</accession>
<keyword evidence="2" id="KW-0732">Signal</keyword>
<dbReference type="InterPro" id="IPR042307">
    <property type="entry name" value="Reeler_sf"/>
</dbReference>
<keyword evidence="1" id="KW-1133">Transmembrane helix</keyword>
<evidence type="ECO:0000256" key="1">
    <source>
        <dbReference type="SAM" id="Phobius"/>
    </source>
</evidence>
<evidence type="ECO:0000259" key="3">
    <source>
        <dbReference type="Pfam" id="PF02014"/>
    </source>
</evidence>
<gene>
    <name evidence="4" type="primary">DFP1</name>
    <name evidence="4" type="ORF">g.20911</name>
</gene>
<proteinExistence type="predicted"/>
<feature type="transmembrane region" description="Helical" evidence="1">
    <location>
        <begin position="192"/>
        <end position="216"/>
    </location>
</feature>
<protein>
    <submittedName>
        <fullName evidence="4">Putative defense protein 1</fullName>
    </submittedName>
</protein>